<evidence type="ECO:0000256" key="1">
    <source>
        <dbReference type="ARBA" id="ARBA00004651"/>
    </source>
</evidence>
<dbReference type="Proteomes" id="UP000281431">
    <property type="component" value="Unassembled WGS sequence"/>
</dbReference>
<feature type="domain" description="Na+/H+ antiporter MnhB subunit-related protein" evidence="7">
    <location>
        <begin position="17"/>
        <end position="139"/>
    </location>
</feature>
<dbReference type="AlphaFoldDB" id="A0A3N6MRA9"/>
<feature type="transmembrane region" description="Helical" evidence="6">
    <location>
        <begin position="78"/>
        <end position="104"/>
    </location>
</feature>
<reference evidence="8 9" key="1">
    <citation type="submission" date="2018-10" db="EMBL/GenBank/DDBJ databases">
        <title>Natrarchaeobius chitinivorans gen. nov., sp. nov., and Natrarchaeobius haloalkaliphilus sp. nov., alkaliphilic, chitin-utilizing haloarchaea from hypersaline alkaline lakes.</title>
        <authorList>
            <person name="Sorokin D.Y."/>
            <person name="Elcheninov A.G."/>
            <person name="Kostrikina N.A."/>
            <person name="Bale N.J."/>
            <person name="Sinninghe Damste J.S."/>
            <person name="Khijniak T.V."/>
            <person name="Kublanov I.V."/>
            <person name="Toshchakov S.V."/>
        </authorList>
    </citation>
    <scope>NUCLEOTIDE SEQUENCE [LARGE SCALE GENOMIC DNA]</scope>
    <source>
        <strain evidence="8 9">AArcht7</strain>
    </source>
</reference>
<evidence type="ECO:0000259" key="7">
    <source>
        <dbReference type="Pfam" id="PF04039"/>
    </source>
</evidence>
<dbReference type="InterPro" id="IPR007182">
    <property type="entry name" value="MnhB"/>
</dbReference>
<evidence type="ECO:0000256" key="4">
    <source>
        <dbReference type="ARBA" id="ARBA00022989"/>
    </source>
</evidence>
<evidence type="ECO:0000256" key="6">
    <source>
        <dbReference type="SAM" id="Phobius"/>
    </source>
</evidence>
<name>A0A3N6MRA9_NATCH</name>
<keyword evidence="4 6" id="KW-1133">Transmembrane helix</keyword>
<dbReference type="NCBIfam" id="NF009160">
    <property type="entry name" value="PRK12505.1"/>
    <property type="match status" value="1"/>
</dbReference>
<protein>
    <submittedName>
        <fullName evidence="8">Cation:proton antiporter</fullName>
    </submittedName>
</protein>
<keyword evidence="9" id="KW-1185">Reference proteome</keyword>
<keyword evidence="2" id="KW-1003">Cell membrane</keyword>
<feature type="transmembrane region" description="Helical" evidence="6">
    <location>
        <begin position="21"/>
        <end position="40"/>
    </location>
</feature>
<evidence type="ECO:0000256" key="2">
    <source>
        <dbReference type="ARBA" id="ARBA00022475"/>
    </source>
</evidence>
<proteinExistence type="predicted"/>
<dbReference type="InterPro" id="IPR050622">
    <property type="entry name" value="CPA3_antiporter_subunitB"/>
</dbReference>
<organism evidence="8 9">
    <name type="scientific">Natrarchaeobius chitinivorans</name>
    <dbReference type="NCBI Taxonomy" id="1679083"/>
    <lineage>
        <taxon>Archaea</taxon>
        <taxon>Methanobacteriati</taxon>
        <taxon>Methanobacteriota</taxon>
        <taxon>Stenosarchaea group</taxon>
        <taxon>Halobacteria</taxon>
        <taxon>Halobacteriales</taxon>
        <taxon>Natrialbaceae</taxon>
        <taxon>Natrarchaeobius</taxon>
    </lineage>
</organism>
<dbReference type="GO" id="GO:0005886">
    <property type="term" value="C:plasma membrane"/>
    <property type="evidence" value="ECO:0007669"/>
    <property type="project" value="UniProtKB-SubCell"/>
</dbReference>
<dbReference type="EMBL" id="REFZ01000006">
    <property type="protein sequence ID" value="RQH00261.1"/>
    <property type="molecule type" value="Genomic_DNA"/>
</dbReference>
<feature type="transmembrane region" description="Helical" evidence="6">
    <location>
        <begin position="124"/>
        <end position="148"/>
    </location>
</feature>
<keyword evidence="5 6" id="KW-0472">Membrane</keyword>
<dbReference type="OrthoDB" id="19265at2157"/>
<keyword evidence="3 6" id="KW-0812">Transmembrane</keyword>
<accession>A0A3N6MRA9</accession>
<dbReference type="PANTHER" id="PTHR33932:SF4">
    <property type="entry name" value="NA(+)_H(+) ANTIPORTER SUBUNIT B"/>
    <property type="match status" value="1"/>
</dbReference>
<evidence type="ECO:0000256" key="5">
    <source>
        <dbReference type="ARBA" id="ARBA00023136"/>
    </source>
</evidence>
<comment type="caution">
    <text evidence="8">The sequence shown here is derived from an EMBL/GenBank/DDBJ whole genome shotgun (WGS) entry which is preliminary data.</text>
</comment>
<comment type="subcellular location">
    <subcellularLocation>
        <location evidence="1">Cell membrane</location>
        <topology evidence="1">Multi-pass membrane protein</topology>
    </subcellularLocation>
</comment>
<dbReference type="PANTHER" id="PTHR33932">
    <property type="entry name" value="NA(+)/H(+) ANTIPORTER SUBUNIT B"/>
    <property type="match status" value="1"/>
</dbReference>
<sequence>MSRTDTYDDTYTESQVIMTSVRIIAPFTLTYGMFMSLHGADTPGGSFQGGAIIGVTVLMLAFAFGIEPTRRWLKNSFVVGLVTAGVAIFIGTGLATIALGGNFLEYDAFVETFGIAHYWGMEAIEVGGVALIVAGVVITLFFATAAGFTPDGRGEESYQAEVTDDD</sequence>
<evidence type="ECO:0000256" key="3">
    <source>
        <dbReference type="ARBA" id="ARBA00022692"/>
    </source>
</evidence>
<gene>
    <name evidence="8" type="ORF">EA472_10355</name>
</gene>
<dbReference type="Pfam" id="PF04039">
    <property type="entry name" value="MnhB"/>
    <property type="match status" value="1"/>
</dbReference>
<feature type="transmembrane region" description="Helical" evidence="6">
    <location>
        <begin position="46"/>
        <end position="66"/>
    </location>
</feature>
<evidence type="ECO:0000313" key="8">
    <source>
        <dbReference type="EMBL" id="RQH00261.1"/>
    </source>
</evidence>
<evidence type="ECO:0000313" key="9">
    <source>
        <dbReference type="Proteomes" id="UP000281431"/>
    </source>
</evidence>